<comment type="caution">
    <text evidence="2">The sequence shown here is derived from an EMBL/GenBank/DDBJ whole genome shotgun (WGS) entry which is preliminary data.</text>
</comment>
<organism evidence="2 3">
    <name type="scientific">Gossypium arboreum</name>
    <name type="common">Tree cotton</name>
    <name type="synonym">Gossypium nanking</name>
    <dbReference type="NCBI Taxonomy" id="29729"/>
    <lineage>
        <taxon>Eukaryota</taxon>
        <taxon>Viridiplantae</taxon>
        <taxon>Streptophyta</taxon>
        <taxon>Embryophyta</taxon>
        <taxon>Tracheophyta</taxon>
        <taxon>Spermatophyta</taxon>
        <taxon>Magnoliopsida</taxon>
        <taxon>eudicotyledons</taxon>
        <taxon>Gunneridae</taxon>
        <taxon>Pentapetalae</taxon>
        <taxon>rosids</taxon>
        <taxon>malvids</taxon>
        <taxon>Malvales</taxon>
        <taxon>Malvaceae</taxon>
        <taxon>Malvoideae</taxon>
        <taxon>Gossypium</taxon>
    </lineage>
</organism>
<name>A0ABR0N453_GOSAR</name>
<keyword evidence="1" id="KW-0812">Transmembrane</keyword>
<accession>A0ABR0N453</accession>
<evidence type="ECO:0000313" key="3">
    <source>
        <dbReference type="Proteomes" id="UP001358586"/>
    </source>
</evidence>
<keyword evidence="1" id="KW-1133">Transmembrane helix</keyword>
<proteinExistence type="predicted"/>
<protein>
    <submittedName>
        <fullName evidence="2">Uncharacterized protein</fullName>
    </submittedName>
</protein>
<keyword evidence="3" id="KW-1185">Reference proteome</keyword>
<evidence type="ECO:0000313" key="2">
    <source>
        <dbReference type="EMBL" id="KAK5785356.1"/>
    </source>
</evidence>
<keyword evidence="1" id="KW-0472">Membrane</keyword>
<dbReference type="Proteomes" id="UP001358586">
    <property type="component" value="Chromosome 11"/>
</dbReference>
<reference evidence="2 3" key="1">
    <citation type="submission" date="2023-03" db="EMBL/GenBank/DDBJ databases">
        <title>WGS of Gossypium arboreum.</title>
        <authorList>
            <person name="Yu D."/>
        </authorList>
    </citation>
    <scope>NUCLEOTIDE SEQUENCE [LARGE SCALE GENOMIC DNA]</scope>
    <source>
        <tissue evidence="2">Leaf</tissue>
    </source>
</reference>
<dbReference type="EMBL" id="JARKNE010000011">
    <property type="protein sequence ID" value="KAK5785356.1"/>
    <property type="molecule type" value="Genomic_DNA"/>
</dbReference>
<feature type="transmembrane region" description="Helical" evidence="1">
    <location>
        <begin position="107"/>
        <end position="130"/>
    </location>
</feature>
<sequence>MTNFDDPGTVQFYLVGLVPQLSVPEFRIALGLYTKEFMDENDLDTLRRHIHYSPSKCWRDLVPPSATYNPSRSKASALPPSLRYLHAILAHTLTGRRECTGVVTTHFVYFLWSMANGHVINLAYFIAFVIHHQTERHKRGVISIGPYVTRLARHFGLLNREIQSTSLSLIGQMST</sequence>
<evidence type="ECO:0000256" key="1">
    <source>
        <dbReference type="SAM" id="Phobius"/>
    </source>
</evidence>
<gene>
    <name evidence="2" type="ORF">PVK06_039931</name>
</gene>